<comment type="cofactor">
    <cofactor evidence="1 6">
        <name>pyridoxal 5'-phosphate</name>
        <dbReference type="ChEBI" id="CHEBI:597326"/>
    </cofactor>
</comment>
<dbReference type="InterPro" id="IPR015424">
    <property type="entry name" value="PyrdxlP-dep_Trfase"/>
</dbReference>
<reference evidence="9" key="1">
    <citation type="submission" date="2016-10" db="EMBL/GenBank/DDBJ databases">
        <authorList>
            <person name="Varghese N."/>
        </authorList>
    </citation>
    <scope>NUCLEOTIDE SEQUENCE [LARGE SCALE GENOMIC DNA]</scope>
    <source>
        <strain evidence="9">DSM 17980</strain>
    </source>
</reference>
<dbReference type="FunFam" id="3.40.640.10:FF:000033">
    <property type="entry name" value="Aspartate aminotransferase"/>
    <property type="match status" value="1"/>
</dbReference>
<dbReference type="Pfam" id="PF00155">
    <property type="entry name" value="Aminotran_1_2"/>
    <property type="match status" value="1"/>
</dbReference>
<evidence type="ECO:0000313" key="8">
    <source>
        <dbReference type="EMBL" id="SFU76907.1"/>
    </source>
</evidence>
<dbReference type="GO" id="GO:0006520">
    <property type="term" value="P:amino acid metabolic process"/>
    <property type="evidence" value="ECO:0007669"/>
    <property type="project" value="InterPro"/>
</dbReference>
<dbReference type="CDD" id="cd00609">
    <property type="entry name" value="AAT_like"/>
    <property type="match status" value="1"/>
</dbReference>
<dbReference type="Proteomes" id="UP000183508">
    <property type="component" value="Unassembled WGS sequence"/>
</dbReference>
<organism evidence="8 9">
    <name type="scientific">Alicyclobacillus macrosporangiidus</name>
    <dbReference type="NCBI Taxonomy" id="392015"/>
    <lineage>
        <taxon>Bacteria</taxon>
        <taxon>Bacillati</taxon>
        <taxon>Bacillota</taxon>
        <taxon>Bacilli</taxon>
        <taxon>Bacillales</taxon>
        <taxon>Alicyclobacillaceae</taxon>
        <taxon>Alicyclobacillus</taxon>
    </lineage>
</organism>
<dbReference type="PROSITE" id="PS00105">
    <property type="entry name" value="AA_TRANSFER_CLASS_1"/>
    <property type="match status" value="1"/>
</dbReference>
<accession>A0A1I7IVC9</accession>
<dbReference type="InterPro" id="IPR004838">
    <property type="entry name" value="NHTrfase_class1_PyrdxlP-BS"/>
</dbReference>
<dbReference type="EMBL" id="FPBV01000007">
    <property type="protein sequence ID" value="SFU76907.1"/>
    <property type="molecule type" value="Genomic_DNA"/>
</dbReference>
<evidence type="ECO:0000256" key="2">
    <source>
        <dbReference type="ARBA" id="ARBA00007441"/>
    </source>
</evidence>
<evidence type="ECO:0000313" key="9">
    <source>
        <dbReference type="Proteomes" id="UP000183508"/>
    </source>
</evidence>
<feature type="domain" description="Aminotransferase class I/classII large" evidence="7">
    <location>
        <begin position="28"/>
        <end position="374"/>
    </location>
</feature>
<dbReference type="InterPro" id="IPR050596">
    <property type="entry name" value="AspAT/PAT-like"/>
</dbReference>
<dbReference type="InterPro" id="IPR015421">
    <property type="entry name" value="PyrdxlP-dep_Trfase_major"/>
</dbReference>
<dbReference type="RefSeq" id="WP_175511485.1">
    <property type="nucleotide sequence ID" value="NZ_FPBV01000007.1"/>
</dbReference>
<protein>
    <recommendedName>
        <fullName evidence="6">Aminotransferase</fullName>
        <ecNumber evidence="6">2.6.1.-</ecNumber>
    </recommendedName>
</protein>
<sequence length="385" mass="42028">MKPFATVPSALPPQGVRVIMDLAWQVPDCIHLEVGEPNFPTPAHIVEAAVDAARSGFHKYTPNAGIPELREAIAAKMKRYNGMEVSPEQVCVHPGAVTGIASVMLALVDPGDEVLVPGLSWPNGEMNVRLFGGVPVHYSLRAENGFLPDLEELERLVTPRTKALLVNTPGNPTGAVFDEETVMALTAFCRRHDLWLISDEIYEAIVFDRPHISPGRFAPERTVTISGFSKAYAMTGWRLGYTVAPRDLASVIIKLQEPLISSTNSLTQRAGVAALTGPQACVEEMREAYRRRRDLALDILRAQGLYRYTPQGAFYIMVDVSGYSLDSYAAAKAILAETKVAVAPGEAFGRDGRGLVRVSLANSDELLRQGMERICAFLARCRQPA</sequence>
<evidence type="ECO:0000256" key="5">
    <source>
        <dbReference type="ARBA" id="ARBA00022898"/>
    </source>
</evidence>
<dbReference type="Gene3D" id="3.40.640.10">
    <property type="entry name" value="Type I PLP-dependent aspartate aminotransferase-like (Major domain)"/>
    <property type="match status" value="1"/>
</dbReference>
<comment type="similarity">
    <text evidence="2 6">Belongs to the class-I pyridoxal-phosphate-dependent aminotransferase family.</text>
</comment>
<dbReference type="STRING" id="392015.SAMN05421543_107151"/>
<keyword evidence="4 6" id="KW-0808">Transferase</keyword>
<proteinExistence type="inferred from homology"/>
<evidence type="ECO:0000259" key="7">
    <source>
        <dbReference type="Pfam" id="PF00155"/>
    </source>
</evidence>
<dbReference type="GO" id="GO:0008483">
    <property type="term" value="F:transaminase activity"/>
    <property type="evidence" value="ECO:0007669"/>
    <property type="project" value="UniProtKB-KW"/>
</dbReference>
<keyword evidence="5" id="KW-0663">Pyridoxal phosphate</keyword>
<dbReference type="SUPFAM" id="SSF53383">
    <property type="entry name" value="PLP-dependent transferases"/>
    <property type="match status" value="1"/>
</dbReference>
<keyword evidence="3 6" id="KW-0032">Aminotransferase</keyword>
<dbReference type="Gene3D" id="3.90.1150.10">
    <property type="entry name" value="Aspartate Aminotransferase, domain 1"/>
    <property type="match status" value="1"/>
</dbReference>
<name>A0A1I7IVC9_9BACL</name>
<dbReference type="GO" id="GO:0030170">
    <property type="term" value="F:pyridoxal phosphate binding"/>
    <property type="evidence" value="ECO:0007669"/>
    <property type="project" value="InterPro"/>
</dbReference>
<gene>
    <name evidence="8" type="ORF">SAMN05421543_107151</name>
</gene>
<dbReference type="AlphaFoldDB" id="A0A1I7IVC9"/>
<evidence type="ECO:0000256" key="3">
    <source>
        <dbReference type="ARBA" id="ARBA00022576"/>
    </source>
</evidence>
<dbReference type="PANTHER" id="PTHR46383">
    <property type="entry name" value="ASPARTATE AMINOTRANSFERASE"/>
    <property type="match status" value="1"/>
</dbReference>
<evidence type="ECO:0000256" key="6">
    <source>
        <dbReference type="RuleBase" id="RU000481"/>
    </source>
</evidence>
<evidence type="ECO:0000256" key="1">
    <source>
        <dbReference type="ARBA" id="ARBA00001933"/>
    </source>
</evidence>
<keyword evidence="9" id="KW-1185">Reference proteome</keyword>
<dbReference type="InterPro" id="IPR015422">
    <property type="entry name" value="PyrdxlP-dep_Trfase_small"/>
</dbReference>
<evidence type="ECO:0000256" key="4">
    <source>
        <dbReference type="ARBA" id="ARBA00022679"/>
    </source>
</evidence>
<dbReference type="EC" id="2.6.1.-" evidence="6"/>
<dbReference type="eggNOG" id="COG0436">
    <property type="taxonomic scope" value="Bacteria"/>
</dbReference>
<dbReference type="InterPro" id="IPR004839">
    <property type="entry name" value="Aminotransferase_I/II_large"/>
</dbReference>